<feature type="compositionally biased region" description="Basic and acidic residues" evidence="1">
    <location>
        <begin position="19"/>
        <end position="29"/>
    </location>
</feature>
<dbReference type="EMBL" id="BGZK01000265">
    <property type="protein sequence ID" value="GBP32834.1"/>
    <property type="molecule type" value="Genomic_DNA"/>
</dbReference>
<evidence type="ECO:0000256" key="1">
    <source>
        <dbReference type="SAM" id="MobiDB-lite"/>
    </source>
</evidence>
<keyword evidence="3" id="KW-1185">Reference proteome</keyword>
<comment type="caution">
    <text evidence="2">The sequence shown here is derived from an EMBL/GenBank/DDBJ whole genome shotgun (WGS) entry which is preliminary data.</text>
</comment>
<proteinExistence type="predicted"/>
<organism evidence="2 3">
    <name type="scientific">Eumeta variegata</name>
    <name type="common">Bagworm moth</name>
    <name type="synonym">Eumeta japonica</name>
    <dbReference type="NCBI Taxonomy" id="151549"/>
    <lineage>
        <taxon>Eukaryota</taxon>
        <taxon>Metazoa</taxon>
        <taxon>Ecdysozoa</taxon>
        <taxon>Arthropoda</taxon>
        <taxon>Hexapoda</taxon>
        <taxon>Insecta</taxon>
        <taxon>Pterygota</taxon>
        <taxon>Neoptera</taxon>
        <taxon>Endopterygota</taxon>
        <taxon>Lepidoptera</taxon>
        <taxon>Glossata</taxon>
        <taxon>Ditrysia</taxon>
        <taxon>Tineoidea</taxon>
        <taxon>Psychidae</taxon>
        <taxon>Oiketicinae</taxon>
        <taxon>Eumeta</taxon>
    </lineage>
</organism>
<evidence type="ECO:0000313" key="2">
    <source>
        <dbReference type="EMBL" id="GBP32834.1"/>
    </source>
</evidence>
<protein>
    <submittedName>
        <fullName evidence="2">Uncharacterized protein</fullName>
    </submittedName>
</protein>
<reference evidence="2 3" key="1">
    <citation type="journal article" date="2019" name="Commun. Biol.">
        <title>The bagworm genome reveals a unique fibroin gene that provides high tensile strength.</title>
        <authorList>
            <person name="Kono N."/>
            <person name="Nakamura H."/>
            <person name="Ohtoshi R."/>
            <person name="Tomita M."/>
            <person name="Numata K."/>
            <person name="Arakawa K."/>
        </authorList>
    </citation>
    <scope>NUCLEOTIDE SEQUENCE [LARGE SCALE GENOMIC DNA]</scope>
</reference>
<gene>
    <name evidence="2" type="ORF">EVAR_19686_1</name>
</gene>
<feature type="region of interest" description="Disordered" evidence="1">
    <location>
        <begin position="1"/>
        <end position="43"/>
    </location>
</feature>
<dbReference type="AlphaFoldDB" id="A0A4C1V484"/>
<name>A0A4C1V484_EUMVA</name>
<sequence length="87" mass="9609">MARPGEVPRTSGLATEGDNNARTENSLRSHERHHRAQARQQRAVAMRIPETVGTVRRDAMDLGLGNSGRQHCARWAQAPRSGEAPRT</sequence>
<dbReference type="Proteomes" id="UP000299102">
    <property type="component" value="Unassembled WGS sequence"/>
</dbReference>
<evidence type="ECO:0000313" key="3">
    <source>
        <dbReference type="Proteomes" id="UP000299102"/>
    </source>
</evidence>
<accession>A0A4C1V484</accession>
<feature type="region of interest" description="Disordered" evidence="1">
    <location>
        <begin position="61"/>
        <end position="87"/>
    </location>
</feature>